<dbReference type="Pfam" id="PF00031">
    <property type="entry name" value="Cystatin"/>
    <property type="match status" value="1"/>
</dbReference>
<keyword evidence="1" id="KW-0646">Protease inhibitor</keyword>
<dbReference type="Proteomes" id="UP000701853">
    <property type="component" value="Chromosome 8"/>
</dbReference>
<dbReference type="Gene3D" id="3.10.450.10">
    <property type="match status" value="1"/>
</dbReference>
<dbReference type="GO" id="GO:0004869">
    <property type="term" value="F:cysteine-type endopeptidase inhibitor activity"/>
    <property type="evidence" value="ECO:0007669"/>
    <property type="project" value="UniProtKB-KW"/>
</dbReference>
<evidence type="ECO:0000313" key="4">
    <source>
        <dbReference type="EMBL" id="KAG8486521.1"/>
    </source>
</evidence>
<organism evidence="4 5">
    <name type="scientific">Gossypium anomalum</name>
    <dbReference type="NCBI Taxonomy" id="47600"/>
    <lineage>
        <taxon>Eukaryota</taxon>
        <taxon>Viridiplantae</taxon>
        <taxon>Streptophyta</taxon>
        <taxon>Embryophyta</taxon>
        <taxon>Tracheophyta</taxon>
        <taxon>Spermatophyta</taxon>
        <taxon>Magnoliopsida</taxon>
        <taxon>eudicotyledons</taxon>
        <taxon>Gunneridae</taxon>
        <taxon>Pentapetalae</taxon>
        <taxon>rosids</taxon>
        <taxon>malvids</taxon>
        <taxon>Malvales</taxon>
        <taxon>Malvaceae</taxon>
        <taxon>Malvoideae</taxon>
        <taxon>Gossypium</taxon>
    </lineage>
</organism>
<keyword evidence="5" id="KW-1185">Reference proteome</keyword>
<accession>A0A8J5YAZ3</accession>
<dbReference type="CDD" id="cd00042">
    <property type="entry name" value="CY"/>
    <property type="match status" value="1"/>
</dbReference>
<dbReference type="SUPFAM" id="SSF54403">
    <property type="entry name" value="Cystatin/monellin"/>
    <property type="match status" value="1"/>
</dbReference>
<protein>
    <recommendedName>
        <fullName evidence="3">Cystatin domain-containing protein</fullName>
    </recommendedName>
</protein>
<dbReference type="AlphaFoldDB" id="A0A8J5YAZ3"/>
<reference evidence="4 5" key="1">
    <citation type="journal article" date="2021" name="bioRxiv">
        <title>The Gossypium anomalum genome as a resource for cotton improvement and evolutionary analysis of hybrid incompatibility.</title>
        <authorList>
            <person name="Grover C.E."/>
            <person name="Yuan D."/>
            <person name="Arick M.A."/>
            <person name="Miller E.R."/>
            <person name="Hu G."/>
            <person name="Peterson D.G."/>
            <person name="Wendel J.F."/>
            <person name="Udall J.A."/>
        </authorList>
    </citation>
    <scope>NUCLEOTIDE SEQUENCE [LARGE SCALE GENOMIC DNA]</scope>
    <source>
        <strain evidence="4">JFW-Udall</strain>
        <tissue evidence="4">Leaf</tissue>
    </source>
</reference>
<evidence type="ECO:0000256" key="2">
    <source>
        <dbReference type="ARBA" id="ARBA00022704"/>
    </source>
</evidence>
<name>A0A8J5YAZ3_9ROSI</name>
<keyword evidence="2" id="KW-0789">Thiol protease inhibitor</keyword>
<dbReference type="InterPro" id="IPR046350">
    <property type="entry name" value="Cystatin_sf"/>
</dbReference>
<feature type="domain" description="Cystatin" evidence="3">
    <location>
        <begin position="49"/>
        <end position="98"/>
    </location>
</feature>
<evidence type="ECO:0000313" key="5">
    <source>
        <dbReference type="Proteomes" id="UP000701853"/>
    </source>
</evidence>
<sequence>MKTKSIRLDFTNKERGKLRFCSLPGFLTILSLGFSDARKVSLVRERGPIKDITSPRMTQLAEFAKSDYNKVLSPSGLKLRRVMTGQMKVVHGVKYKLDCNKIVCPMPSAMVFKSTG</sequence>
<comment type="caution">
    <text evidence="4">The sequence shown here is derived from an EMBL/GenBank/DDBJ whole genome shotgun (WGS) entry which is preliminary data.</text>
</comment>
<gene>
    <name evidence="4" type="ORF">CXB51_020017</name>
</gene>
<evidence type="ECO:0000259" key="3">
    <source>
        <dbReference type="Pfam" id="PF00031"/>
    </source>
</evidence>
<dbReference type="InterPro" id="IPR000010">
    <property type="entry name" value="Cystatin_dom"/>
</dbReference>
<evidence type="ECO:0000256" key="1">
    <source>
        <dbReference type="ARBA" id="ARBA00022690"/>
    </source>
</evidence>
<proteinExistence type="predicted"/>
<dbReference type="EMBL" id="JAHUZN010000008">
    <property type="protein sequence ID" value="KAG8486521.1"/>
    <property type="molecule type" value="Genomic_DNA"/>
</dbReference>